<dbReference type="GO" id="GO:0022857">
    <property type="term" value="F:transmembrane transporter activity"/>
    <property type="evidence" value="ECO:0007669"/>
    <property type="project" value="InterPro"/>
</dbReference>
<dbReference type="PANTHER" id="PTHR23513">
    <property type="entry name" value="INTEGRAL MEMBRANE EFFLUX PROTEIN-RELATED"/>
    <property type="match status" value="1"/>
</dbReference>
<feature type="transmembrane region" description="Helical" evidence="7">
    <location>
        <begin position="54"/>
        <end position="76"/>
    </location>
</feature>
<dbReference type="EMBL" id="FUXL01000005">
    <property type="protein sequence ID" value="SKA06500.1"/>
    <property type="molecule type" value="Genomic_DNA"/>
</dbReference>
<keyword evidence="10" id="KW-1185">Reference proteome</keyword>
<dbReference type="Pfam" id="PF05977">
    <property type="entry name" value="MFS_3"/>
    <property type="match status" value="1"/>
</dbReference>
<feature type="transmembrane region" description="Helical" evidence="7">
    <location>
        <begin position="210"/>
        <end position="229"/>
    </location>
</feature>
<dbReference type="PROSITE" id="PS50850">
    <property type="entry name" value="MFS"/>
    <property type="match status" value="1"/>
</dbReference>
<dbReference type="PANTHER" id="PTHR23513:SF9">
    <property type="entry name" value="ENTEROBACTIN EXPORTER ENTS"/>
    <property type="match status" value="1"/>
</dbReference>
<feature type="transmembrane region" description="Helical" evidence="7">
    <location>
        <begin position="117"/>
        <end position="138"/>
    </location>
</feature>
<dbReference type="CDD" id="cd06173">
    <property type="entry name" value="MFS_MefA_like"/>
    <property type="match status" value="1"/>
</dbReference>
<comment type="subcellular location">
    <subcellularLocation>
        <location evidence="1">Cell membrane</location>
        <topology evidence="1">Multi-pass membrane protein</topology>
    </subcellularLocation>
</comment>
<dbReference type="SUPFAM" id="SSF103473">
    <property type="entry name" value="MFS general substrate transporter"/>
    <property type="match status" value="1"/>
</dbReference>
<feature type="transmembrane region" description="Helical" evidence="7">
    <location>
        <begin position="327"/>
        <end position="347"/>
    </location>
</feature>
<evidence type="ECO:0000256" key="6">
    <source>
        <dbReference type="ARBA" id="ARBA00023136"/>
    </source>
</evidence>
<organism evidence="9 10">
    <name type="scientific">Consotaella salsifontis</name>
    <dbReference type="NCBI Taxonomy" id="1365950"/>
    <lineage>
        <taxon>Bacteria</taxon>
        <taxon>Pseudomonadati</taxon>
        <taxon>Pseudomonadota</taxon>
        <taxon>Alphaproteobacteria</taxon>
        <taxon>Hyphomicrobiales</taxon>
        <taxon>Aurantimonadaceae</taxon>
        <taxon>Consotaella</taxon>
    </lineage>
</organism>
<dbReference type="Gene3D" id="1.20.1250.20">
    <property type="entry name" value="MFS general substrate transporter like domains"/>
    <property type="match status" value="1"/>
</dbReference>
<proteinExistence type="predicted"/>
<evidence type="ECO:0000256" key="1">
    <source>
        <dbReference type="ARBA" id="ARBA00004651"/>
    </source>
</evidence>
<keyword evidence="3" id="KW-1003">Cell membrane</keyword>
<accession>A0A1T4QRZ5</accession>
<dbReference type="InterPro" id="IPR020846">
    <property type="entry name" value="MFS_dom"/>
</dbReference>
<gene>
    <name evidence="9" type="ORF">SAMN05428963_105218</name>
</gene>
<feature type="transmembrane region" description="Helical" evidence="7">
    <location>
        <begin position="259"/>
        <end position="284"/>
    </location>
</feature>
<evidence type="ECO:0000256" key="5">
    <source>
        <dbReference type="ARBA" id="ARBA00022989"/>
    </source>
</evidence>
<protein>
    <submittedName>
        <fullName evidence="9">Transmembrane secretion effector</fullName>
    </submittedName>
</protein>
<name>A0A1T4QRZ5_9HYPH</name>
<dbReference type="GO" id="GO:0005886">
    <property type="term" value="C:plasma membrane"/>
    <property type="evidence" value="ECO:0007669"/>
    <property type="project" value="UniProtKB-SubCell"/>
</dbReference>
<dbReference type="Proteomes" id="UP000190135">
    <property type="component" value="Unassembled WGS sequence"/>
</dbReference>
<dbReference type="AlphaFoldDB" id="A0A1T4QRZ5"/>
<evidence type="ECO:0000256" key="3">
    <source>
        <dbReference type="ARBA" id="ARBA00022475"/>
    </source>
</evidence>
<evidence type="ECO:0000313" key="9">
    <source>
        <dbReference type="EMBL" id="SKA06500.1"/>
    </source>
</evidence>
<dbReference type="InterPro" id="IPR036259">
    <property type="entry name" value="MFS_trans_sf"/>
</dbReference>
<keyword evidence="2" id="KW-0813">Transport</keyword>
<feature type="transmembrane region" description="Helical" evidence="7">
    <location>
        <begin position="144"/>
        <end position="161"/>
    </location>
</feature>
<feature type="transmembrane region" description="Helical" evidence="7">
    <location>
        <begin position="405"/>
        <end position="432"/>
    </location>
</feature>
<feature type="transmembrane region" description="Helical" evidence="7">
    <location>
        <begin position="88"/>
        <end position="110"/>
    </location>
</feature>
<keyword evidence="4 7" id="KW-0812">Transmembrane</keyword>
<keyword evidence="6 7" id="KW-0472">Membrane</keyword>
<keyword evidence="5 7" id="KW-1133">Transmembrane helix</keyword>
<evidence type="ECO:0000256" key="4">
    <source>
        <dbReference type="ARBA" id="ARBA00022692"/>
    </source>
</evidence>
<sequence>MGRWPREFARPVADNGRWCVVTAGGESKEERSEPQPGSVPESDRFAVFRNKRFLLYWLSRLLSSLAIQIVVVAVGWQIYDLTRDPLDLGLIGLCQFLPALLLVLVTGTVADHYPRRIIMGCAILVEAMGATALLTLTWHGLVSPVPVFAILIAFGIARAFFGPAQQSLVVNLVTREELANAIAWNSSSWQAASIIGPVIGGLLYGVGANVPYAVAVIFFLLAAVFVFSIHAPAQRVVTNEGKSMSTVIAGFRYVWTEKVVLGAISLDLFAVLLGGAVALMPVYARDILHVGPWGLGLLRAAPSFGAIGMALWLAAHPVKDHAGRIMFVFVALFGFFTVVFGLSQWVWLSIVALATMGACDMISVYVRETLMQLWTPDHVRGRVNAVNQVFIGASNELGEFRAGVMAFWIGAVPAVVLGGFATIAVAGIWSALFPELRKARHLAGRV</sequence>
<feature type="transmembrane region" description="Helical" evidence="7">
    <location>
        <begin position="182"/>
        <end position="204"/>
    </location>
</feature>
<evidence type="ECO:0000256" key="7">
    <source>
        <dbReference type="SAM" id="Phobius"/>
    </source>
</evidence>
<evidence type="ECO:0000313" key="10">
    <source>
        <dbReference type="Proteomes" id="UP000190135"/>
    </source>
</evidence>
<dbReference type="OrthoDB" id="7283966at2"/>
<dbReference type="STRING" id="1365950.SAMN05428963_105218"/>
<evidence type="ECO:0000256" key="2">
    <source>
        <dbReference type="ARBA" id="ARBA00022448"/>
    </source>
</evidence>
<evidence type="ECO:0000259" key="8">
    <source>
        <dbReference type="PROSITE" id="PS50850"/>
    </source>
</evidence>
<dbReference type="InterPro" id="IPR010290">
    <property type="entry name" value="TM_effector"/>
</dbReference>
<reference evidence="9 10" key="1">
    <citation type="submission" date="2017-02" db="EMBL/GenBank/DDBJ databases">
        <authorList>
            <person name="Peterson S.W."/>
        </authorList>
    </citation>
    <scope>NUCLEOTIDE SEQUENCE [LARGE SCALE GENOMIC DNA]</scope>
    <source>
        <strain evidence="9 10">USBA 369</strain>
    </source>
</reference>
<feature type="transmembrane region" description="Helical" evidence="7">
    <location>
        <begin position="296"/>
        <end position="315"/>
    </location>
</feature>
<feature type="domain" description="Major facilitator superfamily (MFS) profile" evidence="8">
    <location>
        <begin position="52"/>
        <end position="437"/>
    </location>
</feature>